<dbReference type="InterPro" id="IPR039420">
    <property type="entry name" value="WalR-like"/>
</dbReference>
<evidence type="ECO:0000256" key="7">
    <source>
        <dbReference type="PROSITE-ProRule" id="PRU01091"/>
    </source>
</evidence>
<dbReference type="RefSeq" id="WP_012225098.1">
    <property type="nucleotide sequence ID" value="NC_010125.1"/>
</dbReference>
<dbReference type="PROSITE" id="PS51755">
    <property type="entry name" value="OMPR_PHOB"/>
    <property type="match status" value="1"/>
</dbReference>
<dbReference type="InterPro" id="IPR001789">
    <property type="entry name" value="Sig_transdc_resp-reg_receiver"/>
</dbReference>
<dbReference type="InterPro" id="IPR001867">
    <property type="entry name" value="OmpR/PhoB-type_DNA-bd"/>
</dbReference>
<dbReference type="InterPro" id="IPR016032">
    <property type="entry name" value="Sig_transdc_resp-reg_C-effctor"/>
</dbReference>
<reference evidence="10 11" key="1">
    <citation type="journal article" date="2009" name="BMC Genomics">
        <title>Complete genome sequence of the sugarcane nitrogen-fixing endophyte Gluconacetobacter diazotrophicus Pal5.</title>
        <authorList>
            <person name="Bertalan M."/>
            <person name="Albano R."/>
            <person name="Padua V."/>
            <person name="Rouws L."/>
            <person name="Rojas C."/>
            <person name="Hemerly A."/>
            <person name="Teixeira K."/>
            <person name="Schwab S."/>
            <person name="Araujo J."/>
            <person name="Oliveira A."/>
            <person name="Franca L."/>
            <person name="Magalhaes V."/>
            <person name="Alqueres S."/>
            <person name="Cardoso A."/>
            <person name="Almeida W."/>
            <person name="Loureiro M.M."/>
            <person name="Nogueira E."/>
            <person name="Cidade D."/>
            <person name="Oliveira D."/>
            <person name="Simao T."/>
            <person name="Macedo J."/>
            <person name="Valadao A."/>
            <person name="Dreschsel M."/>
            <person name="Freitas F."/>
            <person name="Vidal M."/>
            <person name="Guedes H."/>
            <person name="Rodrigues E."/>
            <person name="Meneses C."/>
            <person name="Brioso P."/>
            <person name="Pozzer L."/>
            <person name="Figueiredo D."/>
            <person name="Montano H."/>
            <person name="Junior J."/>
            <person name="Filho G."/>
            <person name="Flores V."/>
            <person name="Ferreira B."/>
            <person name="Branco A."/>
            <person name="Gonzalez P."/>
            <person name="Guillobel H."/>
            <person name="Lemos M."/>
            <person name="Seibel L."/>
            <person name="Macedo J."/>
            <person name="Alves-Ferreira M."/>
            <person name="Sachetto-Martins G."/>
            <person name="Coelho A."/>
            <person name="Santos E."/>
            <person name="Amaral G."/>
            <person name="Neves A."/>
            <person name="Pacheco A.B."/>
            <person name="Carvalho D."/>
            <person name="Lery L."/>
            <person name="Bisch P."/>
            <person name="Rossle S.C."/>
            <person name="Urmenyi T."/>
            <person name="Kruger W.V."/>
            <person name="Martins O."/>
            <person name="Baldani J.I."/>
            <person name="Ferreira P.C."/>
        </authorList>
    </citation>
    <scope>NUCLEOTIDE SEQUENCE [LARGE SCALE GENOMIC DNA]</scope>
    <source>
        <strain evidence="11">ATCC 49037 / DSM 5601 / CCUG 37298 / CIP 103539 / LMG 7603 / PAl5</strain>
    </source>
</reference>
<keyword evidence="5" id="KW-0804">Transcription</keyword>
<organism evidence="10 11">
    <name type="scientific">Gluconacetobacter diazotrophicus (strain ATCC 49037 / DSM 5601 / CCUG 37298 / CIP 103539 / LMG 7603 / PAl5)</name>
    <dbReference type="NCBI Taxonomy" id="272568"/>
    <lineage>
        <taxon>Bacteria</taxon>
        <taxon>Pseudomonadati</taxon>
        <taxon>Pseudomonadota</taxon>
        <taxon>Alphaproteobacteria</taxon>
        <taxon>Acetobacterales</taxon>
        <taxon>Acetobacteraceae</taxon>
        <taxon>Gluconacetobacter</taxon>
    </lineage>
</organism>
<dbReference type="SMART" id="SM00862">
    <property type="entry name" value="Trans_reg_C"/>
    <property type="match status" value="1"/>
</dbReference>
<dbReference type="GO" id="GO:0000976">
    <property type="term" value="F:transcription cis-regulatory region binding"/>
    <property type="evidence" value="ECO:0007669"/>
    <property type="project" value="TreeGrafter"/>
</dbReference>
<sequence length="277" mass="29522">MAVGTYAAGMDMQILCIGDSSADGDGRPCSGLAKAAIEGAVSITMSGPEGSVETLRRSHYDLAVIQQGSPNARLLRRIRSSRVPTPVIIIARDTTPPAIAEVLSVGADDCVPASIDPTELLARLRAIVRRAGGHDSLTLQIGRLTVNVNQREVHIDGKPVPLTRREYDVVELLALRKNQALSKESVLDSLYAGQHEPSGKVIDVMICKIRKKMRGLGIEEPLTTQWGIGYRLNEDAFAPLGARMDGIVGQGPRESCIPVTPGIAIMAPSGARSSQTN</sequence>
<keyword evidence="4 7" id="KW-0238">DNA-binding</keyword>
<evidence type="ECO:0000256" key="2">
    <source>
        <dbReference type="ARBA" id="ARBA00023012"/>
    </source>
</evidence>
<name>A9HH92_GLUDA</name>
<keyword evidence="3" id="KW-0805">Transcription regulation</keyword>
<dbReference type="InterPro" id="IPR011006">
    <property type="entry name" value="CheY-like_superfamily"/>
</dbReference>
<dbReference type="CDD" id="cd00383">
    <property type="entry name" value="trans_reg_C"/>
    <property type="match status" value="1"/>
</dbReference>
<evidence type="ECO:0000313" key="10">
    <source>
        <dbReference type="EMBL" id="CAP55608.1"/>
    </source>
</evidence>
<comment type="caution">
    <text evidence="6">Lacks conserved residue(s) required for the propagation of feature annotation.</text>
</comment>
<evidence type="ECO:0000256" key="3">
    <source>
        <dbReference type="ARBA" id="ARBA00023015"/>
    </source>
</evidence>
<evidence type="ECO:0000256" key="1">
    <source>
        <dbReference type="ARBA" id="ARBA00022553"/>
    </source>
</evidence>
<dbReference type="Gene3D" id="3.40.50.2300">
    <property type="match status" value="1"/>
</dbReference>
<dbReference type="PROSITE" id="PS50110">
    <property type="entry name" value="RESPONSE_REGULATORY"/>
    <property type="match status" value="1"/>
</dbReference>
<dbReference type="SUPFAM" id="SSF46894">
    <property type="entry name" value="C-terminal effector domain of the bipartite response regulators"/>
    <property type="match status" value="1"/>
</dbReference>
<evidence type="ECO:0000313" key="11">
    <source>
        <dbReference type="Proteomes" id="UP000001176"/>
    </source>
</evidence>
<dbReference type="GO" id="GO:0005829">
    <property type="term" value="C:cytosol"/>
    <property type="evidence" value="ECO:0007669"/>
    <property type="project" value="TreeGrafter"/>
</dbReference>
<feature type="domain" description="Response regulatory" evidence="8">
    <location>
        <begin position="14"/>
        <end position="128"/>
    </location>
</feature>
<evidence type="ECO:0000256" key="5">
    <source>
        <dbReference type="ARBA" id="ARBA00023163"/>
    </source>
</evidence>
<dbReference type="PANTHER" id="PTHR48111:SF22">
    <property type="entry name" value="REGULATOR OF RPOS"/>
    <property type="match status" value="1"/>
</dbReference>
<dbReference type="InterPro" id="IPR036388">
    <property type="entry name" value="WH-like_DNA-bd_sf"/>
</dbReference>
<dbReference type="Gene3D" id="1.10.10.10">
    <property type="entry name" value="Winged helix-like DNA-binding domain superfamily/Winged helix DNA-binding domain"/>
    <property type="match status" value="1"/>
</dbReference>
<gene>
    <name evidence="10" type="ordered locus">GDI1665</name>
</gene>
<feature type="domain" description="OmpR/PhoB-type" evidence="9">
    <location>
        <begin position="136"/>
        <end position="234"/>
    </location>
</feature>
<keyword evidence="1" id="KW-0597">Phosphoprotein</keyword>
<dbReference type="PANTHER" id="PTHR48111">
    <property type="entry name" value="REGULATOR OF RPOS"/>
    <property type="match status" value="1"/>
</dbReference>
<dbReference type="Pfam" id="PF00486">
    <property type="entry name" value="Trans_reg_C"/>
    <property type="match status" value="1"/>
</dbReference>
<dbReference type="AlphaFoldDB" id="A9HH92"/>
<dbReference type="Proteomes" id="UP000001176">
    <property type="component" value="Chromosome"/>
</dbReference>
<keyword evidence="2" id="KW-0902">Two-component regulatory system</keyword>
<dbReference type="KEGG" id="gdi:GDI1665"/>
<evidence type="ECO:0000256" key="4">
    <source>
        <dbReference type="ARBA" id="ARBA00023125"/>
    </source>
</evidence>
<feature type="DNA-binding region" description="OmpR/PhoB-type" evidence="7">
    <location>
        <begin position="136"/>
        <end position="234"/>
    </location>
</feature>
<evidence type="ECO:0000259" key="9">
    <source>
        <dbReference type="PROSITE" id="PS51755"/>
    </source>
</evidence>
<keyword evidence="11" id="KW-1185">Reference proteome</keyword>
<evidence type="ECO:0000256" key="6">
    <source>
        <dbReference type="PROSITE-ProRule" id="PRU00169"/>
    </source>
</evidence>
<dbReference type="GO" id="GO:0006355">
    <property type="term" value="P:regulation of DNA-templated transcription"/>
    <property type="evidence" value="ECO:0007669"/>
    <property type="project" value="InterPro"/>
</dbReference>
<dbReference type="EMBL" id="AM889285">
    <property type="protein sequence ID" value="CAP55608.1"/>
    <property type="molecule type" value="Genomic_DNA"/>
</dbReference>
<evidence type="ECO:0000259" key="8">
    <source>
        <dbReference type="PROSITE" id="PS50110"/>
    </source>
</evidence>
<dbReference type="GO" id="GO:0032993">
    <property type="term" value="C:protein-DNA complex"/>
    <property type="evidence" value="ECO:0007669"/>
    <property type="project" value="TreeGrafter"/>
</dbReference>
<accession>A9HH92</accession>
<dbReference type="GO" id="GO:0000156">
    <property type="term" value="F:phosphorelay response regulator activity"/>
    <property type="evidence" value="ECO:0007669"/>
    <property type="project" value="TreeGrafter"/>
</dbReference>
<protein>
    <submittedName>
        <fullName evidence="10">Putative two component response regulator</fullName>
    </submittedName>
</protein>
<proteinExistence type="predicted"/>
<dbReference type="SUPFAM" id="SSF52172">
    <property type="entry name" value="CheY-like"/>
    <property type="match status" value="1"/>
</dbReference>